<dbReference type="Pfam" id="PF00563">
    <property type="entry name" value="EAL"/>
    <property type="match status" value="1"/>
</dbReference>
<name>A0AB72UI78_9PROT</name>
<dbReference type="EMBL" id="CP004388">
    <property type="protein sequence ID" value="AJD53995.1"/>
    <property type="molecule type" value="Genomic_DNA"/>
</dbReference>
<feature type="domain" description="Response regulatory" evidence="2">
    <location>
        <begin position="10"/>
        <end position="126"/>
    </location>
</feature>
<dbReference type="InterPro" id="IPR035919">
    <property type="entry name" value="EAL_sf"/>
</dbReference>
<evidence type="ECO:0000259" key="3">
    <source>
        <dbReference type="PROSITE" id="PS50883"/>
    </source>
</evidence>
<dbReference type="Gene3D" id="3.20.20.450">
    <property type="entry name" value="EAL domain"/>
    <property type="match status" value="1"/>
</dbReference>
<dbReference type="Proteomes" id="UP000007127">
    <property type="component" value="Chromosome"/>
</dbReference>
<dbReference type="InterPro" id="IPR011006">
    <property type="entry name" value="CheY-like_superfamily"/>
</dbReference>
<dbReference type="CDD" id="cd01948">
    <property type="entry name" value="EAL"/>
    <property type="match status" value="1"/>
</dbReference>
<dbReference type="GO" id="GO:0000160">
    <property type="term" value="P:phosphorelay signal transduction system"/>
    <property type="evidence" value="ECO:0007669"/>
    <property type="project" value="InterPro"/>
</dbReference>
<dbReference type="PANTHER" id="PTHR33121">
    <property type="entry name" value="CYCLIC DI-GMP PHOSPHODIESTERASE PDEF"/>
    <property type="match status" value="1"/>
</dbReference>
<evidence type="ECO:0000313" key="5">
    <source>
        <dbReference type="Proteomes" id="UP000007127"/>
    </source>
</evidence>
<dbReference type="RefSeq" id="WP_007088620.1">
    <property type="nucleotide sequence ID" value="NZ_CP004388.1"/>
</dbReference>
<dbReference type="SMART" id="SM00448">
    <property type="entry name" value="REC"/>
    <property type="match status" value="1"/>
</dbReference>
<dbReference type="KEGG" id="txi:TH3_19465"/>
<evidence type="ECO:0000259" key="2">
    <source>
        <dbReference type="PROSITE" id="PS50110"/>
    </source>
</evidence>
<feature type="modified residue" description="4-aspartylphosphate" evidence="1">
    <location>
        <position position="60"/>
    </location>
</feature>
<dbReference type="AlphaFoldDB" id="A0AB72UI78"/>
<gene>
    <name evidence="4" type="ORF">TH3_19465</name>
</gene>
<sequence length="388" mass="43128">MSVAAAGLPTVLIVDDDENLLASVSRSLSGSFNLVKYINGEAALEWLSKNRSGVNIIVADLVMPTIDGISFLKRAFRCAPDIPRILLTGNISAVPMREANGLAKVSKILTKPISISTFKEVLFKTIEDKRKENHADQLIADTLNELLDRSAVITAFQPRVSAEDFSRTGGEVLCRMSDVHKGYDIGTIIRQCQNQPVMDRLTMCLMDITINSAPVYRKILGSGALLSLNLDYVSVCNSQFVQALSGFVAEMQKCGLEVAFEIHEMQLGKIDENFIKNARFLSDRGIRIFIDGFGADKGALELLRHEFFVGVKLDRRLIRQVMENDDTGRFISWIVQICRQIDYSVVATGVENEATALRLRSYGVDELQGYLFGMPQPIEEHIPSIFTQ</sequence>
<evidence type="ECO:0000256" key="1">
    <source>
        <dbReference type="PROSITE-ProRule" id="PRU00169"/>
    </source>
</evidence>
<dbReference type="PROSITE" id="PS50110">
    <property type="entry name" value="RESPONSE_REGULATORY"/>
    <property type="match status" value="1"/>
</dbReference>
<dbReference type="Gene3D" id="3.40.50.2300">
    <property type="match status" value="1"/>
</dbReference>
<dbReference type="InterPro" id="IPR050706">
    <property type="entry name" value="Cyclic-di-GMP_PDE-like"/>
</dbReference>
<dbReference type="Pfam" id="PF00072">
    <property type="entry name" value="Response_reg"/>
    <property type="match status" value="1"/>
</dbReference>
<keyword evidence="1" id="KW-0597">Phosphoprotein</keyword>
<dbReference type="InterPro" id="IPR001789">
    <property type="entry name" value="Sig_transdc_resp-reg_receiver"/>
</dbReference>
<accession>A0AB72UI78</accession>
<dbReference type="PROSITE" id="PS50883">
    <property type="entry name" value="EAL"/>
    <property type="match status" value="1"/>
</dbReference>
<dbReference type="GeneID" id="31929567"/>
<dbReference type="PANTHER" id="PTHR33121:SF79">
    <property type="entry name" value="CYCLIC DI-GMP PHOSPHODIESTERASE PDED-RELATED"/>
    <property type="match status" value="1"/>
</dbReference>
<reference evidence="4 5" key="1">
    <citation type="journal article" date="2012" name="J. Bacteriol.">
        <title>Genome sequence of Thalassospira xiamenensis type strain M-5.</title>
        <authorList>
            <person name="Lai Q."/>
            <person name="Shao Z."/>
        </authorList>
    </citation>
    <scope>NUCLEOTIDE SEQUENCE [LARGE SCALE GENOMIC DNA]</scope>
    <source>
        <strain evidence="4 5">M-5</strain>
    </source>
</reference>
<feature type="domain" description="EAL" evidence="3">
    <location>
        <begin position="136"/>
        <end position="388"/>
    </location>
</feature>
<dbReference type="GO" id="GO:0071111">
    <property type="term" value="F:cyclic-guanylate-specific phosphodiesterase activity"/>
    <property type="evidence" value="ECO:0007669"/>
    <property type="project" value="InterPro"/>
</dbReference>
<dbReference type="SUPFAM" id="SSF52172">
    <property type="entry name" value="CheY-like"/>
    <property type="match status" value="1"/>
</dbReference>
<dbReference type="InterPro" id="IPR001633">
    <property type="entry name" value="EAL_dom"/>
</dbReference>
<protein>
    <submittedName>
        <fullName evidence="4">EAL domain-containing protein</fullName>
    </submittedName>
</protein>
<organism evidence="4 5">
    <name type="scientific">Thalassospira xiamenensis M-5 = DSM 17429</name>
    <dbReference type="NCBI Taxonomy" id="1123366"/>
    <lineage>
        <taxon>Bacteria</taxon>
        <taxon>Pseudomonadati</taxon>
        <taxon>Pseudomonadota</taxon>
        <taxon>Alphaproteobacteria</taxon>
        <taxon>Rhodospirillales</taxon>
        <taxon>Thalassospiraceae</taxon>
        <taxon>Thalassospira</taxon>
    </lineage>
</organism>
<dbReference type="SMART" id="SM00052">
    <property type="entry name" value="EAL"/>
    <property type="match status" value="1"/>
</dbReference>
<evidence type="ECO:0000313" key="4">
    <source>
        <dbReference type="EMBL" id="AJD53995.1"/>
    </source>
</evidence>
<dbReference type="SUPFAM" id="SSF141868">
    <property type="entry name" value="EAL domain-like"/>
    <property type="match status" value="1"/>
</dbReference>
<proteinExistence type="predicted"/>